<evidence type="ECO:0000256" key="2">
    <source>
        <dbReference type="SAM" id="SignalP"/>
    </source>
</evidence>
<feature type="region of interest" description="Disordered" evidence="1">
    <location>
        <begin position="691"/>
        <end position="722"/>
    </location>
</feature>
<dbReference type="EMBL" id="GEGO01003503">
    <property type="protein sequence ID" value="JAR91901.1"/>
    <property type="molecule type" value="Transcribed_RNA"/>
</dbReference>
<evidence type="ECO:0000256" key="1">
    <source>
        <dbReference type="SAM" id="MobiDB-lite"/>
    </source>
</evidence>
<sequence>MLRLLHGVVRVEALLVHLVQPAQGGLAKAHKLHCRSIPGRGRVALVASLLRAAHLVHPSATVVGIPAAHKARTQVDAGLHVEAFVSHLRVNLVPCIALPERDALEVPLDRLLNHFFQRHILGAGLLGRAVVGRVEARHPVLEQEVALGHLLAVVLDALQPPPHRIPAVVACVRALVQQVRDQAVPQAAPKRQQQEPGFLVPPREQEEPAEGDEGVPAPVPHVPGRKVGQAGSQGGADLLPAVSLHPVRGQGRDQLLGQRGQVRAWHKAHQHHRAQGQLAHQGGAVLHKVGHLLPGLFEKDRVAGGHGGVEVARDQVAGRQPHRGKHLLEPLGELEGALLSCQPCHNVVHEPVARPQVVAHRVTQVVLGAHLRQHRHQPLQATIDQGAEPLEAVGPIVLALGPLLSVRSEQNPVQIRERQGRGNVRQAVLRGRPGRLGRLNHLLEVVIAKGGQVVTDALHCSLGRRVHGHPERDDGSRGEVGKVQLVDVRLAGLAQLHHLRLVQGDVLAHLQPKFCRPVDKLLVLGKRGPVTHAHAARLEGDFVDDARDAEGRDAAGLGRVGGLLKRRPRHQHHGLVRLQAVARDRDDAGVYLVYEDVPVAPLSQLKVQLVEGLLGRHNAGLEVHGRGGLAPRQELALLLHHVDVVGHHLVVAAAAARAAARHGHHRGAGQHVVRRALLKRRRVVVRHVHEEGVRHARRQRPDGRRQEAPHGVAAEPVDQAPEFPGVRGAHGLADERVDAQPVDKQVVHLFTRREQLRNDVQVRPNLAGSVEHVLGQRQRSAVAVVQPQAVEQPCRLAHILLHVVPEEGAVLGRAAVAQLHAVPPGDELPPQVHVRARLGKVA</sequence>
<keyword evidence="2" id="KW-0732">Signal</keyword>
<name>A0A147BMF1_IXORI</name>
<evidence type="ECO:0000313" key="3">
    <source>
        <dbReference type="EMBL" id="JAR91901.1"/>
    </source>
</evidence>
<feature type="region of interest" description="Disordered" evidence="1">
    <location>
        <begin position="184"/>
        <end position="235"/>
    </location>
</feature>
<dbReference type="AlphaFoldDB" id="A0A147BMF1"/>
<feature type="compositionally biased region" description="Basic and acidic residues" evidence="1">
    <location>
        <begin position="691"/>
        <end position="708"/>
    </location>
</feature>
<proteinExistence type="predicted"/>
<protein>
    <submittedName>
        <fullName evidence="3">Putative secreted protein</fullName>
    </submittedName>
</protein>
<organism evidence="3">
    <name type="scientific">Ixodes ricinus</name>
    <name type="common">Common tick</name>
    <name type="synonym">Acarus ricinus</name>
    <dbReference type="NCBI Taxonomy" id="34613"/>
    <lineage>
        <taxon>Eukaryota</taxon>
        <taxon>Metazoa</taxon>
        <taxon>Ecdysozoa</taxon>
        <taxon>Arthropoda</taxon>
        <taxon>Chelicerata</taxon>
        <taxon>Arachnida</taxon>
        <taxon>Acari</taxon>
        <taxon>Parasitiformes</taxon>
        <taxon>Ixodida</taxon>
        <taxon>Ixodoidea</taxon>
        <taxon>Ixodidae</taxon>
        <taxon>Ixodinae</taxon>
        <taxon>Ixodes</taxon>
    </lineage>
</organism>
<reference evidence="3" key="1">
    <citation type="journal article" date="2018" name="PLoS Negl. Trop. Dis.">
        <title>Sialome diversity of ticks revealed by RNAseq of single tick salivary glands.</title>
        <authorList>
            <person name="Perner J."/>
            <person name="Kropackova S."/>
            <person name="Kopacek P."/>
            <person name="Ribeiro J.M."/>
        </authorList>
    </citation>
    <scope>NUCLEOTIDE SEQUENCE</scope>
    <source>
        <strain evidence="3">Siblings of single egg batch collected in Ceske Budejovice</strain>
        <tissue evidence="3">Salivary glands</tissue>
    </source>
</reference>
<feature type="signal peptide" evidence="2">
    <location>
        <begin position="1"/>
        <end position="24"/>
    </location>
</feature>
<feature type="chain" id="PRO_5007542589" evidence="2">
    <location>
        <begin position="25"/>
        <end position="842"/>
    </location>
</feature>
<accession>A0A147BMF1</accession>